<evidence type="ECO:0000256" key="3">
    <source>
        <dbReference type="ARBA" id="ARBA00012865"/>
    </source>
</evidence>
<accession>A0A9D1L8U6</accession>
<evidence type="ECO:0000313" key="9">
    <source>
        <dbReference type="EMBL" id="HIU28430.1"/>
    </source>
</evidence>
<evidence type="ECO:0000259" key="8">
    <source>
        <dbReference type="Pfam" id="PF00905"/>
    </source>
</evidence>
<comment type="caution">
    <text evidence="9">The sequence shown here is derived from an EMBL/GenBank/DDBJ whole genome shotgun (WGS) entry which is preliminary data.</text>
</comment>
<evidence type="ECO:0000256" key="4">
    <source>
        <dbReference type="ARBA" id="ARBA00022729"/>
    </source>
</evidence>
<feature type="domain" description="Penicillin-binding protein transpeptidase" evidence="8">
    <location>
        <begin position="232"/>
        <end position="529"/>
    </location>
</feature>
<dbReference type="PANTHER" id="PTHR30627:SF6">
    <property type="entry name" value="BETA-LACTAMASE YBXI-RELATED"/>
    <property type="match status" value="1"/>
</dbReference>
<proteinExistence type="inferred from homology"/>
<dbReference type="InterPro" id="IPR001460">
    <property type="entry name" value="PCN-bd_Tpept"/>
</dbReference>
<evidence type="ECO:0000256" key="6">
    <source>
        <dbReference type="ARBA" id="ARBA00023251"/>
    </source>
</evidence>
<sequence length="541" mass="59036">MEERNIKRIRRCRWVFCFLMVLLAARLFFLQISSHDELASAAVSQYEIPVIGFDTRGRILDRNYMPLTGGTYQYYYVISRQYESGQLDSMMESIDARQIAADGSAYLVYRTETFDHKLNDRLKSGYEAYVFRDQARYSREQTACHLIGYINKDQGTGVSGLELMYEDRLRAGSARLTIWADAAGNILRGISPSVNEEYGTQQIMEERSLVTTIDRRIQHVCEEALSEHTSSGAALVMECETGQILAWASVPVFDPNHVEDYLEEESDRLVNKVSQAAYAPGSVFKIVTAAAALESGKCDETKEFTCTGHVTVNGVTMTCMAAQEEGHGTLDMNRAMAVSCNCYFAQLGGLIGEDAILEMADSMGFGSKVLDGFPEESAGNIPDETGAGPWDVSNIAIGQGQILATPLQVAQMTSIIAGKGISVSPSVISEQETNIADKDDGQRILDEEVAGKLEKMMSLVMTEGTGAGVWDMPVWGKTGTAQAGSVDGEVNNCWFTGYCRIGDKTYVITVMAEDGTSGAGTAMPVFGDIAGFLKRSQDAIS</sequence>
<dbReference type="GO" id="GO:0005886">
    <property type="term" value="C:plasma membrane"/>
    <property type="evidence" value="ECO:0007669"/>
    <property type="project" value="TreeGrafter"/>
</dbReference>
<keyword evidence="7" id="KW-0812">Transmembrane</keyword>
<evidence type="ECO:0000256" key="2">
    <source>
        <dbReference type="ARBA" id="ARBA00007898"/>
    </source>
</evidence>
<comment type="catalytic activity">
    <reaction evidence="1">
        <text>a beta-lactam + H2O = a substituted beta-amino acid</text>
        <dbReference type="Rhea" id="RHEA:20401"/>
        <dbReference type="ChEBI" id="CHEBI:15377"/>
        <dbReference type="ChEBI" id="CHEBI:35627"/>
        <dbReference type="ChEBI" id="CHEBI:140347"/>
        <dbReference type="EC" id="3.5.2.6"/>
    </reaction>
</comment>
<comment type="similarity">
    <text evidence="2">Belongs to the class-D beta-lactamase family.</text>
</comment>
<gene>
    <name evidence="9" type="ORF">IAD16_08630</name>
</gene>
<dbReference type="Gene3D" id="3.40.710.10">
    <property type="entry name" value="DD-peptidase/beta-lactamase superfamily"/>
    <property type="match status" value="1"/>
</dbReference>
<dbReference type="InterPro" id="IPR012338">
    <property type="entry name" value="Beta-lactam/transpept-like"/>
</dbReference>
<evidence type="ECO:0000256" key="7">
    <source>
        <dbReference type="SAM" id="Phobius"/>
    </source>
</evidence>
<keyword evidence="7" id="KW-0472">Membrane</keyword>
<reference evidence="9" key="2">
    <citation type="journal article" date="2021" name="PeerJ">
        <title>Extensive microbial diversity within the chicken gut microbiome revealed by metagenomics and culture.</title>
        <authorList>
            <person name="Gilroy R."/>
            <person name="Ravi A."/>
            <person name="Getino M."/>
            <person name="Pursley I."/>
            <person name="Horton D.L."/>
            <person name="Alikhan N.F."/>
            <person name="Baker D."/>
            <person name="Gharbi K."/>
            <person name="Hall N."/>
            <person name="Watson M."/>
            <person name="Adriaenssens E.M."/>
            <person name="Foster-Nyarko E."/>
            <person name="Jarju S."/>
            <person name="Secka A."/>
            <person name="Antonio M."/>
            <person name="Oren A."/>
            <person name="Chaudhuri R.R."/>
            <person name="La Ragione R."/>
            <person name="Hildebrand F."/>
            <person name="Pallen M.J."/>
        </authorList>
    </citation>
    <scope>NUCLEOTIDE SEQUENCE</scope>
    <source>
        <strain evidence="9">11300</strain>
    </source>
</reference>
<evidence type="ECO:0000256" key="5">
    <source>
        <dbReference type="ARBA" id="ARBA00022801"/>
    </source>
</evidence>
<dbReference type="Gene3D" id="3.90.1310.10">
    <property type="entry name" value="Penicillin-binding protein 2a (Domain 2)"/>
    <property type="match status" value="1"/>
</dbReference>
<dbReference type="SUPFAM" id="SSF56601">
    <property type="entry name" value="beta-lactamase/transpeptidase-like"/>
    <property type="match status" value="1"/>
</dbReference>
<keyword evidence="5" id="KW-0378">Hydrolase</keyword>
<dbReference type="EMBL" id="DVMO01000133">
    <property type="protein sequence ID" value="HIU28430.1"/>
    <property type="molecule type" value="Genomic_DNA"/>
</dbReference>
<dbReference type="AlphaFoldDB" id="A0A9D1L8U6"/>
<organism evidence="9 10">
    <name type="scientific">Candidatus Fimisoma avicola</name>
    <dbReference type="NCBI Taxonomy" id="2840826"/>
    <lineage>
        <taxon>Bacteria</taxon>
        <taxon>Bacillati</taxon>
        <taxon>Bacillota</taxon>
        <taxon>Clostridia</taxon>
        <taxon>Eubacteriales</taxon>
        <taxon>Candidatus Fimisoma</taxon>
    </lineage>
</organism>
<dbReference type="GO" id="GO:0071555">
    <property type="term" value="P:cell wall organization"/>
    <property type="evidence" value="ECO:0007669"/>
    <property type="project" value="TreeGrafter"/>
</dbReference>
<dbReference type="Pfam" id="PF00905">
    <property type="entry name" value="Transpeptidase"/>
    <property type="match status" value="1"/>
</dbReference>
<reference evidence="9" key="1">
    <citation type="submission" date="2020-10" db="EMBL/GenBank/DDBJ databases">
        <authorList>
            <person name="Gilroy R."/>
        </authorList>
    </citation>
    <scope>NUCLEOTIDE SEQUENCE</scope>
    <source>
        <strain evidence="9">11300</strain>
    </source>
</reference>
<feature type="transmembrane region" description="Helical" evidence="7">
    <location>
        <begin position="12"/>
        <end position="30"/>
    </location>
</feature>
<dbReference type="GO" id="GO:0008658">
    <property type="term" value="F:penicillin binding"/>
    <property type="evidence" value="ECO:0007669"/>
    <property type="project" value="InterPro"/>
</dbReference>
<protein>
    <recommendedName>
        <fullName evidence="3">beta-lactamase</fullName>
        <ecNumber evidence="3">3.5.2.6</ecNumber>
    </recommendedName>
</protein>
<keyword evidence="7" id="KW-1133">Transmembrane helix</keyword>
<dbReference type="GO" id="GO:0008800">
    <property type="term" value="F:beta-lactamase activity"/>
    <property type="evidence" value="ECO:0007669"/>
    <property type="project" value="UniProtKB-EC"/>
</dbReference>
<evidence type="ECO:0000256" key="1">
    <source>
        <dbReference type="ARBA" id="ARBA00001526"/>
    </source>
</evidence>
<dbReference type="GO" id="GO:0046677">
    <property type="term" value="P:response to antibiotic"/>
    <property type="evidence" value="ECO:0007669"/>
    <property type="project" value="UniProtKB-KW"/>
</dbReference>
<dbReference type="SUPFAM" id="SSF56519">
    <property type="entry name" value="Penicillin binding protein dimerisation domain"/>
    <property type="match status" value="1"/>
</dbReference>
<evidence type="ECO:0000313" key="10">
    <source>
        <dbReference type="Proteomes" id="UP000824091"/>
    </source>
</evidence>
<dbReference type="EC" id="3.5.2.6" evidence="3"/>
<dbReference type="Proteomes" id="UP000824091">
    <property type="component" value="Unassembled WGS sequence"/>
</dbReference>
<keyword evidence="6" id="KW-0046">Antibiotic resistance</keyword>
<dbReference type="InterPro" id="IPR050515">
    <property type="entry name" value="Beta-lactam/transpept"/>
</dbReference>
<dbReference type="PANTHER" id="PTHR30627">
    <property type="entry name" value="PEPTIDOGLYCAN D,D-TRANSPEPTIDASE"/>
    <property type="match status" value="1"/>
</dbReference>
<name>A0A9D1L8U6_9FIRM</name>
<dbReference type="InterPro" id="IPR036138">
    <property type="entry name" value="PBP_dimer_sf"/>
</dbReference>
<keyword evidence="4" id="KW-0732">Signal</keyword>